<keyword evidence="2" id="KW-1185">Reference proteome</keyword>
<dbReference type="EMBL" id="QQSY01000002">
    <property type="protein sequence ID" value="RDI98955.1"/>
    <property type="molecule type" value="Genomic_DNA"/>
</dbReference>
<name>A0A370K8I5_9GAMM</name>
<dbReference type="AlphaFoldDB" id="A0A370K8I5"/>
<sequence>MDEQYGWYFTAPWDPVSVRRGDAFGFRAAADYFAELLAPGLSNSTFDARWISILSWCLQWSDVAWRNAGGGDLSRRDDQRARYAWLRPLELLWVDRTLQSGQTTGQLRGRRSIERWRKADRRLSNFAMSPDQFRRYRQVGMYGAYRVVLRTIPGLTTGDGWTPDTAARALANLVNDSLPHEAGLKLTHFENGTRWGNWSGGGEARFWEERGWKLAWVKVGGILPTADEAIRKRLPEAERRLLEPALFGAGSTRRITAEVLASAKDAKTHADLCDVLANSSTLSKRIKSSSLALLPDFTRFTDAAMSAMRELWNEINQDAANQAPTVEKLARSRELRSRLDILRHAGADWLRAPNRSEFQHQQVVTHLAESMRDALTPAEQLRVLARHHDEHGGGRRWFREQAGKVVPLVKTTDIAASDYRFRLRPICLLAAQCGVANMNAALDALAQHASDDEEGDIL</sequence>
<protein>
    <submittedName>
        <fullName evidence="1">Uncharacterized protein</fullName>
    </submittedName>
</protein>
<evidence type="ECO:0000313" key="1">
    <source>
        <dbReference type="EMBL" id="RDI98955.1"/>
    </source>
</evidence>
<accession>A0A370K8I5</accession>
<organism evidence="1 2">
    <name type="scientific">Dyella solisilvae</name>
    <dbReference type="NCBI Taxonomy" id="1920168"/>
    <lineage>
        <taxon>Bacteria</taxon>
        <taxon>Pseudomonadati</taxon>
        <taxon>Pseudomonadota</taxon>
        <taxon>Gammaproteobacteria</taxon>
        <taxon>Lysobacterales</taxon>
        <taxon>Rhodanobacteraceae</taxon>
        <taxon>Dyella</taxon>
    </lineage>
</organism>
<dbReference type="RefSeq" id="WP_114825042.1">
    <property type="nucleotide sequence ID" value="NZ_QQSY01000002.1"/>
</dbReference>
<reference evidence="1 2" key="1">
    <citation type="submission" date="2018-07" db="EMBL/GenBank/DDBJ databases">
        <title>Dyella solisilvae sp. nov., isolated from the pine and broad-leaved mixed forest soil.</title>
        <authorList>
            <person name="Gao Z."/>
            <person name="Qiu L."/>
        </authorList>
    </citation>
    <scope>NUCLEOTIDE SEQUENCE [LARGE SCALE GENOMIC DNA]</scope>
    <source>
        <strain evidence="1 2">DHG54</strain>
    </source>
</reference>
<dbReference type="Proteomes" id="UP000254711">
    <property type="component" value="Unassembled WGS sequence"/>
</dbReference>
<gene>
    <name evidence="1" type="ORF">DVT68_10695</name>
</gene>
<comment type="caution">
    <text evidence="1">The sequence shown here is derived from an EMBL/GenBank/DDBJ whole genome shotgun (WGS) entry which is preliminary data.</text>
</comment>
<proteinExistence type="predicted"/>
<dbReference type="OrthoDB" id="9150754at2"/>
<evidence type="ECO:0000313" key="2">
    <source>
        <dbReference type="Proteomes" id="UP000254711"/>
    </source>
</evidence>